<feature type="region of interest" description="Disordered" evidence="1">
    <location>
        <begin position="123"/>
        <end position="144"/>
    </location>
</feature>
<feature type="region of interest" description="Disordered" evidence="1">
    <location>
        <begin position="56"/>
        <end position="92"/>
    </location>
</feature>
<name>A0AAD7FQG1_9AGAR</name>
<accession>A0AAD7FQG1</accession>
<protein>
    <submittedName>
        <fullName evidence="2">Uncharacterized protein</fullName>
    </submittedName>
</protein>
<dbReference type="AlphaFoldDB" id="A0AAD7FQG1"/>
<feature type="compositionally biased region" description="Basic and acidic residues" evidence="1">
    <location>
        <begin position="259"/>
        <end position="274"/>
    </location>
</feature>
<dbReference type="Proteomes" id="UP001221142">
    <property type="component" value="Unassembled WGS sequence"/>
</dbReference>
<proteinExistence type="predicted"/>
<reference evidence="2" key="1">
    <citation type="submission" date="2023-03" db="EMBL/GenBank/DDBJ databases">
        <title>Massive genome expansion in bonnet fungi (Mycena s.s.) driven by repeated elements and novel gene families across ecological guilds.</title>
        <authorList>
            <consortium name="Lawrence Berkeley National Laboratory"/>
            <person name="Harder C.B."/>
            <person name="Miyauchi S."/>
            <person name="Viragh M."/>
            <person name="Kuo A."/>
            <person name="Thoen E."/>
            <person name="Andreopoulos B."/>
            <person name="Lu D."/>
            <person name="Skrede I."/>
            <person name="Drula E."/>
            <person name="Henrissat B."/>
            <person name="Morin E."/>
            <person name="Kohler A."/>
            <person name="Barry K."/>
            <person name="LaButti K."/>
            <person name="Morin E."/>
            <person name="Salamov A."/>
            <person name="Lipzen A."/>
            <person name="Mereny Z."/>
            <person name="Hegedus B."/>
            <person name="Baldrian P."/>
            <person name="Stursova M."/>
            <person name="Weitz H."/>
            <person name="Taylor A."/>
            <person name="Grigoriev I.V."/>
            <person name="Nagy L.G."/>
            <person name="Martin F."/>
            <person name="Kauserud H."/>
        </authorList>
    </citation>
    <scope>NUCLEOTIDE SEQUENCE</scope>
    <source>
        <strain evidence="2">9284</strain>
    </source>
</reference>
<evidence type="ECO:0000313" key="2">
    <source>
        <dbReference type="EMBL" id="KAJ7636990.1"/>
    </source>
</evidence>
<sequence length="274" mass="31306">MSIPLPWAARVAHDNAALQQGIRLVRKVIARDATKMGLTTTQIYKLALREPPPPSFALTIPAESEESSKGTRYARTGRKRIPPPEPPHPRHPVRSISFLKHHILPRIQGERYVQHVRETRTIVQSPAKRGAPKPSKSATSDNEKTVWLWRAARPPAQRESTPAPPRPIVYDFSHMKPSKRKAHVARLELAEDRKKLEDRRAQVKAKARREAQVDVLKKQRESARARHEAAEKAALAEKARKRKEWEEKNPQLARMLAKQRADAEKKEKARLVVH</sequence>
<gene>
    <name evidence="2" type="ORF">FB45DRAFT_907955</name>
</gene>
<keyword evidence="3" id="KW-1185">Reference proteome</keyword>
<evidence type="ECO:0000256" key="1">
    <source>
        <dbReference type="SAM" id="MobiDB-lite"/>
    </source>
</evidence>
<evidence type="ECO:0000313" key="3">
    <source>
        <dbReference type="Proteomes" id="UP001221142"/>
    </source>
</evidence>
<feature type="compositionally biased region" description="Basic and acidic residues" evidence="1">
    <location>
        <begin position="214"/>
        <end position="249"/>
    </location>
</feature>
<comment type="caution">
    <text evidence="2">The sequence shown here is derived from an EMBL/GenBank/DDBJ whole genome shotgun (WGS) entry which is preliminary data.</text>
</comment>
<dbReference type="EMBL" id="JARKIF010000006">
    <property type="protein sequence ID" value="KAJ7636990.1"/>
    <property type="molecule type" value="Genomic_DNA"/>
</dbReference>
<feature type="region of interest" description="Disordered" evidence="1">
    <location>
        <begin position="214"/>
        <end position="274"/>
    </location>
</feature>
<organism evidence="2 3">
    <name type="scientific">Roridomyces roridus</name>
    <dbReference type="NCBI Taxonomy" id="1738132"/>
    <lineage>
        <taxon>Eukaryota</taxon>
        <taxon>Fungi</taxon>
        <taxon>Dikarya</taxon>
        <taxon>Basidiomycota</taxon>
        <taxon>Agaricomycotina</taxon>
        <taxon>Agaricomycetes</taxon>
        <taxon>Agaricomycetidae</taxon>
        <taxon>Agaricales</taxon>
        <taxon>Marasmiineae</taxon>
        <taxon>Mycenaceae</taxon>
        <taxon>Roridomyces</taxon>
    </lineage>
</organism>